<sequence>MTTFPRLLPVVGWADIDFRLERSVSHSRSGNRLTNIIEVADPLWMVTLKTGLIRRDPFTEVEAWWHSLRGGLRSVLFYHPAWPGPRSNRGNLAPAQTVGAVASITNSNTVSATGLNAGLVISRGDYVTFYNGYFHVAQVTDTSGAGTTRTIEFEPAFPPGSAFTGAGVYFDRINLYMRPVAGSFEKSGDTLFYQASFDLIETRLP</sequence>
<accession>A0A7W6H9B2</accession>
<keyword evidence="2" id="KW-1185">Reference proteome</keyword>
<evidence type="ECO:0000313" key="1">
    <source>
        <dbReference type="EMBL" id="MBB4000971.1"/>
    </source>
</evidence>
<dbReference type="EMBL" id="JACIEM010000001">
    <property type="protein sequence ID" value="MBB4000971.1"/>
    <property type="molecule type" value="Genomic_DNA"/>
</dbReference>
<dbReference type="AlphaFoldDB" id="A0A7W6H9B2"/>
<comment type="caution">
    <text evidence="1">The sequence shown here is derived from an EMBL/GenBank/DDBJ whole genome shotgun (WGS) entry which is preliminary data.</text>
</comment>
<organism evidence="1 2">
    <name type="scientific">Aurantimonas endophytica</name>
    <dbReference type="NCBI Taxonomy" id="1522175"/>
    <lineage>
        <taxon>Bacteria</taxon>
        <taxon>Pseudomonadati</taxon>
        <taxon>Pseudomonadota</taxon>
        <taxon>Alphaproteobacteria</taxon>
        <taxon>Hyphomicrobiales</taxon>
        <taxon>Aurantimonadaceae</taxon>
        <taxon>Aurantimonas</taxon>
    </lineage>
</organism>
<gene>
    <name evidence="1" type="ORF">GGR03_000018</name>
</gene>
<reference evidence="1 2" key="1">
    <citation type="submission" date="2020-08" db="EMBL/GenBank/DDBJ databases">
        <title>Genomic Encyclopedia of Type Strains, Phase IV (KMG-IV): sequencing the most valuable type-strain genomes for metagenomic binning, comparative biology and taxonomic classification.</title>
        <authorList>
            <person name="Goeker M."/>
        </authorList>
    </citation>
    <scope>NUCLEOTIDE SEQUENCE [LARGE SCALE GENOMIC DNA]</scope>
    <source>
        <strain evidence="1 2">DSM 103570</strain>
    </source>
</reference>
<dbReference type="Proteomes" id="UP000588647">
    <property type="component" value="Unassembled WGS sequence"/>
</dbReference>
<proteinExistence type="predicted"/>
<name>A0A7W6H9B2_9HYPH</name>
<evidence type="ECO:0000313" key="2">
    <source>
        <dbReference type="Proteomes" id="UP000588647"/>
    </source>
</evidence>
<dbReference type="RefSeq" id="WP_183205197.1">
    <property type="nucleotide sequence ID" value="NZ_JAAAMM010000001.1"/>
</dbReference>
<protein>
    <submittedName>
        <fullName evidence="1">Uncharacterized protein</fullName>
    </submittedName>
</protein>